<feature type="compositionally biased region" description="Polar residues" evidence="1">
    <location>
        <begin position="84"/>
        <end position="100"/>
    </location>
</feature>
<gene>
    <name evidence="3" type="ORF">PAAG_11411</name>
</gene>
<keyword evidence="2" id="KW-0472">Membrane</keyword>
<organism evidence="3 4">
    <name type="scientific">Paracoccidioides lutzii (strain ATCC MYA-826 / Pb01)</name>
    <name type="common">Paracoccidioides brasiliensis</name>
    <dbReference type="NCBI Taxonomy" id="502779"/>
    <lineage>
        <taxon>Eukaryota</taxon>
        <taxon>Fungi</taxon>
        <taxon>Dikarya</taxon>
        <taxon>Ascomycota</taxon>
        <taxon>Pezizomycotina</taxon>
        <taxon>Eurotiomycetes</taxon>
        <taxon>Eurotiomycetidae</taxon>
        <taxon>Onygenales</taxon>
        <taxon>Ajellomycetaceae</taxon>
        <taxon>Paracoccidioides</taxon>
    </lineage>
</organism>
<dbReference type="KEGG" id="pbl:PAAG_11411"/>
<keyword evidence="2" id="KW-1133">Transmembrane helix</keyword>
<feature type="transmembrane region" description="Helical" evidence="2">
    <location>
        <begin position="20"/>
        <end position="46"/>
    </location>
</feature>
<dbReference type="RefSeq" id="XP_015703327.1">
    <property type="nucleotide sequence ID" value="XM_015847065.1"/>
</dbReference>
<evidence type="ECO:0000313" key="3">
    <source>
        <dbReference type="EMBL" id="KGQ01836.1"/>
    </source>
</evidence>
<protein>
    <submittedName>
        <fullName evidence="3">Uncharacterized protein</fullName>
    </submittedName>
</protein>
<accession>A0A0A2V217</accession>
<dbReference type="AlphaFoldDB" id="A0A0A2V217"/>
<name>A0A0A2V217_PARBA</name>
<dbReference type="OMA" id="RACTYEI"/>
<evidence type="ECO:0000256" key="1">
    <source>
        <dbReference type="SAM" id="MobiDB-lite"/>
    </source>
</evidence>
<keyword evidence="2" id="KW-0812">Transmembrane</keyword>
<dbReference type="GeneID" id="26970422"/>
<evidence type="ECO:0000313" key="4">
    <source>
        <dbReference type="Proteomes" id="UP000002059"/>
    </source>
</evidence>
<dbReference type="HOGENOM" id="CLU_116849_2_0_1"/>
<feature type="region of interest" description="Disordered" evidence="1">
    <location>
        <begin position="61"/>
        <end position="136"/>
    </location>
</feature>
<proteinExistence type="predicted"/>
<dbReference type="OrthoDB" id="5309803at2759"/>
<reference evidence="3 4" key="1">
    <citation type="journal article" date="2011" name="PLoS Genet.">
        <title>Comparative genomic analysis of human fungal pathogens causing paracoccidioidomycosis.</title>
        <authorList>
            <person name="Desjardins C.A."/>
            <person name="Champion M.D."/>
            <person name="Holder J.W."/>
            <person name="Muszewska A."/>
            <person name="Goldberg J."/>
            <person name="Bailao A.M."/>
            <person name="Brigido M.M."/>
            <person name="Ferreira M.E."/>
            <person name="Garcia A.M."/>
            <person name="Grynberg M."/>
            <person name="Gujja S."/>
            <person name="Heiman D.I."/>
            <person name="Henn M.R."/>
            <person name="Kodira C.D."/>
            <person name="Leon-Narvaez H."/>
            <person name="Longo L.V."/>
            <person name="Ma L.J."/>
            <person name="Malavazi I."/>
            <person name="Matsuo A.L."/>
            <person name="Morais F.V."/>
            <person name="Pereira M."/>
            <person name="Rodriguez-Brito S."/>
            <person name="Sakthikumar S."/>
            <person name="Salem-Izacc S.M."/>
            <person name="Sykes S.M."/>
            <person name="Teixeira M.M."/>
            <person name="Vallejo M.C."/>
            <person name="Walter M.E."/>
            <person name="Yandava C."/>
            <person name="Young S."/>
            <person name="Zeng Q."/>
            <person name="Zucker J."/>
            <person name="Felipe M.S."/>
            <person name="Goldman G.H."/>
            <person name="Haas B.J."/>
            <person name="McEwen J.G."/>
            <person name="Nino-Vega G."/>
            <person name="Puccia R."/>
            <person name="San-Blas G."/>
            <person name="Soares C.M."/>
            <person name="Birren B.W."/>
            <person name="Cuomo C.A."/>
        </authorList>
    </citation>
    <scope>NUCLEOTIDE SEQUENCE [LARGE SCALE GENOMIC DNA]</scope>
    <source>
        <strain evidence="4">ATCC MYA-826 / Pb01</strain>
    </source>
</reference>
<dbReference type="Proteomes" id="UP000002059">
    <property type="component" value="Partially assembled WGS sequence"/>
</dbReference>
<keyword evidence="4" id="KW-1185">Reference proteome</keyword>
<dbReference type="EMBL" id="KN293995">
    <property type="protein sequence ID" value="KGQ01836.1"/>
    <property type="molecule type" value="Genomic_DNA"/>
</dbReference>
<sequence length="192" mass="21434">MTWYSLLPPGLTAFEAWLVRVFIFLGTIIIAPWAFLILYDILLYIWRACTYEIPIIGGRARGRQRPQAPSFSERPDGRRRTFSLRGSTQDGQGENEQLGNSDEEYRSPFENNSSGDGIVSEDDAFGDAGKDNEKRQGVGVGFGVRYRKLYAEPDGIDDTLDSRTAPQQPPLFQTRICRNATTATSAQTSVSN</sequence>
<dbReference type="VEuPathDB" id="FungiDB:PAAG_11411"/>
<evidence type="ECO:0000256" key="2">
    <source>
        <dbReference type="SAM" id="Phobius"/>
    </source>
</evidence>